<dbReference type="AlphaFoldDB" id="A0A9D1LIM8"/>
<dbReference type="InterPro" id="IPR045851">
    <property type="entry name" value="AMP-bd_C_sf"/>
</dbReference>
<gene>
    <name evidence="2" type="ORF">IAB68_01775</name>
</gene>
<dbReference type="InterPro" id="IPR000873">
    <property type="entry name" value="AMP-dep_synth/lig_dom"/>
</dbReference>
<dbReference type="PROSITE" id="PS00455">
    <property type="entry name" value="AMP_BINDING"/>
    <property type="match status" value="1"/>
</dbReference>
<proteinExistence type="predicted"/>
<name>A0A9D1LIM8_9FIRM</name>
<evidence type="ECO:0000313" key="2">
    <source>
        <dbReference type="EMBL" id="HIU40017.1"/>
    </source>
</evidence>
<evidence type="ECO:0000259" key="1">
    <source>
        <dbReference type="Pfam" id="PF00501"/>
    </source>
</evidence>
<evidence type="ECO:0000313" key="3">
    <source>
        <dbReference type="Proteomes" id="UP000824074"/>
    </source>
</evidence>
<organism evidence="2 3">
    <name type="scientific">Candidatus Aphodocola excrementigallinarum</name>
    <dbReference type="NCBI Taxonomy" id="2840670"/>
    <lineage>
        <taxon>Bacteria</taxon>
        <taxon>Bacillati</taxon>
        <taxon>Bacillota</taxon>
        <taxon>Bacilli</taxon>
        <taxon>Candidatus Aphodocola</taxon>
    </lineage>
</organism>
<dbReference type="Pfam" id="PF00501">
    <property type="entry name" value="AMP-binding"/>
    <property type="match status" value="1"/>
</dbReference>
<dbReference type="Gene3D" id="3.40.50.12780">
    <property type="entry name" value="N-terminal domain of ligase-like"/>
    <property type="match status" value="1"/>
</dbReference>
<dbReference type="GO" id="GO:0016405">
    <property type="term" value="F:CoA-ligase activity"/>
    <property type="evidence" value="ECO:0007669"/>
    <property type="project" value="TreeGrafter"/>
</dbReference>
<dbReference type="InterPro" id="IPR042099">
    <property type="entry name" value="ANL_N_sf"/>
</dbReference>
<dbReference type="EMBL" id="DVMT01000017">
    <property type="protein sequence ID" value="HIU40017.1"/>
    <property type="molecule type" value="Genomic_DNA"/>
</dbReference>
<dbReference type="Proteomes" id="UP000824074">
    <property type="component" value="Unassembled WGS sequence"/>
</dbReference>
<keyword evidence="2" id="KW-0436">Ligase</keyword>
<dbReference type="PANTHER" id="PTHR24096">
    <property type="entry name" value="LONG-CHAIN-FATTY-ACID--COA LIGASE"/>
    <property type="match status" value="1"/>
</dbReference>
<comment type="caution">
    <text evidence="2">The sequence shown here is derived from an EMBL/GenBank/DDBJ whole genome shotgun (WGS) entry which is preliminary data.</text>
</comment>
<sequence>MKIGINKDISNFTGIKNELNNRGYEVATFSTSDISDIIDFTKKERINAYVGLPNQMCNIVKESPSISTSTYLINDYQNIGDKVDQISKNRKPSEEKIWNRYYTDEQLKKPFPEMTKNDFVRSKNIDQSLVALEYFGKKVTYGEYDKKIVEYSKKLETLGIKPGDSVALCLPNTIETMLLIAAMDENAIVCNNIFPLESAEKIKECINMMGSKVAFVLDSRYKDLDKIANKTTLTDAYLVSPFESLPIMKKAMDLKGRLEGNNPKESDFKLFKDFLNLKETDFERAKYKKDRLSSIQYTSGTTGVPKAVMLTDDSLNARAHQYEQLDVGLEKQMRFLQVIPICGKAYGEFTMHLGLSNGLVNDLLPTFDSKKLLGTIVKEKGQGVSLPPRSYDNVIESPDFKKTDMSNYKLISLGAENATKKHIELIEEAFKRQGYKETAILGAGGTELGVTFSTNTHKFNERGTSGFPLIGNNVRIVDENGNELSYNQNGEVIYSAVSPSIGYANKDINLKKDDFGIDLGDYGYINENGNLTVLSRTKDLFNVNGRKISSLEIEEMIDKCPYVKYAYAVAPKNSNNKFRICYIPFENVEIDNLDEEIMNYVPDEFKSLTEVYRITDVPIAASLKSDRDRLAGDISELVYKENSKIKKKKPSTRK</sequence>
<feature type="domain" description="AMP-dependent synthetase/ligase" evidence="1">
    <location>
        <begin position="130"/>
        <end position="501"/>
    </location>
</feature>
<dbReference type="SUPFAM" id="SSF56801">
    <property type="entry name" value="Acetyl-CoA synthetase-like"/>
    <property type="match status" value="1"/>
</dbReference>
<dbReference type="InterPro" id="IPR020845">
    <property type="entry name" value="AMP-binding_CS"/>
</dbReference>
<accession>A0A9D1LIM8</accession>
<protein>
    <submittedName>
        <fullName evidence="2">Acyl--CoA ligase</fullName>
    </submittedName>
</protein>
<reference evidence="2" key="2">
    <citation type="journal article" date="2021" name="PeerJ">
        <title>Extensive microbial diversity within the chicken gut microbiome revealed by metagenomics and culture.</title>
        <authorList>
            <person name="Gilroy R."/>
            <person name="Ravi A."/>
            <person name="Getino M."/>
            <person name="Pursley I."/>
            <person name="Horton D.L."/>
            <person name="Alikhan N.F."/>
            <person name="Baker D."/>
            <person name="Gharbi K."/>
            <person name="Hall N."/>
            <person name="Watson M."/>
            <person name="Adriaenssens E.M."/>
            <person name="Foster-Nyarko E."/>
            <person name="Jarju S."/>
            <person name="Secka A."/>
            <person name="Antonio M."/>
            <person name="Oren A."/>
            <person name="Chaudhuri R.R."/>
            <person name="La Ragione R."/>
            <person name="Hildebrand F."/>
            <person name="Pallen M.J."/>
        </authorList>
    </citation>
    <scope>NUCLEOTIDE SEQUENCE</scope>
    <source>
        <strain evidence="2">CHK193-30670</strain>
    </source>
</reference>
<dbReference type="Gene3D" id="3.30.300.30">
    <property type="match status" value="1"/>
</dbReference>
<reference evidence="2" key="1">
    <citation type="submission" date="2020-10" db="EMBL/GenBank/DDBJ databases">
        <authorList>
            <person name="Gilroy R."/>
        </authorList>
    </citation>
    <scope>NUCLEOTIDE SEQUENCE</scope>
    <source>
        <strain evidence="2">CHK193-30670</strain>
    </source>
</reference>